<keyword evidence="1" id="KW-0479">Metal-binding</keyword>
<organism evidence="5 6">
    <name type="scientific">Floricoccus tropicus</name>
    <dbReference type="NCBI Taxonomy" id="1859473"/>
    <lineage>
        <taxon>Bacteria</taxon>
        <taxon>Bacillati</taxon>
        <taxon>Bacillota</taxon>
        <taxon>Bacilli</taxon>
        <taxon>Lactobacillales</taxon>
        <taxon>Streptococcaceae</taxon>
        <taxon>Floricoccus</taxon>
    </lineage>
</organism>
<dbReference type="SUPFAM" id="SSF161219">
    <property type="entry name" value="CHY zinc finger-like"/>
    <property type="match status" value="1"/>
</dbReference>
<gene>
    <name evidence="5" type="ORF">BG261_01675</name>
</gene>
<evidence type="ECO:0000256" key="1">
    <source>
        <dbReference type="ARBA" id="ARBA00022723"/>
    </source>
</evidence>
<dbReference type="PIRSF" id="PIRSF017292">
    <property type="entry name" value="UCP017292_Znf_CHY"/>
    <property type="match status" value="1"/>
</dbReference>
<dbReference type="OrthoDB" id="882119at2"/>
<proteinExistence type="predicted"/>
<sequence>MEKVYGFLVDNQGRCQHYHTDLDIIANRCQICNKLYSCFKCHDENELHSFEGFDFNSNKLSVMCCVCGQEFSYKIYSELTNCPSCKSAFNPRCKLHKNIYTKATN</sequence>
<dbReference type="STRING" id="1859473.BG261_01675"/>
<dbReference type="InterPro" id="IPR016694">
    <property type="entry name" value="UCP017292"/>
</dbReference>
<dbReference type="InterPro" id="IPR037274">
    <property type="entry name" value="Znf_CHY_sf"/>
</dbReference>
<evidence type="ECO:0000259" key="4">
    <source>
        <dbReference type="PROSITE" id="PS51266"/>
    </source>
</evidence>
<evidence type="ECO:0000313" key="5">
    <source>
        <dbReference type="EMBL" id="OFI49317.1"/>
    </source>
</evidence>
<protein>
    <recommendedName>
        <fullName evidence="4">CHY-type domain-containing protein</fullName>
    </recommendedName>
</protein>
<keyword evidence="3" id="KW-0862">Zinc</keyword>
<dbReference type="AlphaFoldDB" id="A0A1E8GMC1"/>
<evidence type="ECO:0000313" key="6">
    <source>
        <dbReference type="Proteomes" id="UP000178622"/>
    </source>
</evidence>
<accession>A0A1E8GMC1</accession>
<keyword evidence="2" id="KW-0863">Zinc-finger</keyword>
<dbReference type="Proteomes" id="UP000178622">
    <property type="component" value="Unassembled WGS sequence"/>
</dbReference>
<dbReference type="RefSeq" id="WP_070791841.1">
    <property type="nucleotide sequence ID" value="NZ_MKIR01000012.1"/>
</dbReference>
<evidence type="ECO:0000256" key="3">
    <source>
        <dbReference type="ARBA" id="ARBA00022833"/>
    </source>
</evidence>
<dbReference type="PROSITE" id="PS51266">
    <property type="entry name" value="ZF_CHY"/>
    <property type="match status" value="1"/>
</dbReference>
<keyword evidence="6" id="KW-1185">Reference proteome</keyword>
<evidence type="ECO:0000256" key="2">
    <source>
        <dbReference type="ARBA" id="ARBA00022771"/>
    </source>
</evidence>
<dbReference type="EMBL" id="MKIR01000012">
    <property type="protein sequence ID" value="OFI49317.1"/>
    <property type="molecule type" value="Genomic_DNA"/>
</dbReference>
<reference evidence="6" key="1">
    <citation type="submission" date="2016-09" db="EMBL/GenBank/DDBJ databases">
        <title>Draft genome sequence of a novel species of the family Streptococcaceae isolated from flowers.</title>
        <authorList>
            <person name="Chuah L.-O."/>
            <person name="Yap K.-P."/>
            <person name="Thong K.L."/>
            <person name="Liong M.T."/>
            <person name="Ahmad R."/>
            <person name="Rusul G."/>
        </authorList>
    </citation>
    <scope>NUCLEOTIDE SEQUENCE [LARGE SCALE GENOMIC DNA]</scope>
    <source>
        <strain evidence="6">DF1</strain>
    </source>
</reference>
<dbReference type="Pfam" id="PF05495">
    <property type="entry name" value="zf-CHY"/>
    <property type="match status" value="1"/>
</dbReference>
<name>A0A1E8GMC1_9LACT</name>
<comment type="caution">
    <text evidence="5">The sequence shown here is derived from an EMBL/GenBank/DDBJ whole genome shotgun (WGS) entry which is preliminary data.</text>
</comment>
<feature type="domain" description="CHY-type" evidence="4">
    <location>
        <begin position="8"/>
        <end position="87"/>
    </location>
</feature>
<dbReference type="InterPro" id="IPR008913">
    <property type="entry name" value="Znf_CHY"/>
</dbReference>
<dbReference type="GO" id="GO:0008270">
    <property type="term" value="F:zinc ion binding"/>
    <property type="evidence" value="ECO:0007669"/>
    <property type="project" value="UniProtKB-KW"/>
</dbReference>